<evidence type="ECO:0000313" key="2">
    <source>
        <dbReference type="Proteomes" id="UP000189274"/>
    </source>
</evidence>
<accession>A0A1V2LS43</accession>
<protein>
    <submittedName>
        <fullName evidence="1">Uncharacterized protein</fullName>
    </submittedName>
</protein>
<organism evidence="1 2">
    <name type="scientific">Pichia kudriavzevii</name>
    <name type="common">Yeast</name>
    <name type="synonym">Issatchenkia orientalis</name>
    <dbReference type="NCBI Taxonomy" id="4909"/>
    <lineage>
        <taxon>Eukaryota</taxon>
        <taxon>Fungi</taxon>
        <taxon>Dikarya</taxon>
        <taxon>Ascomycota</taxon>
        <taxon>Saccharomycotina</taxon>
        <taxon>Pichiomycetes</taxon>
        <taxon>Pichiales</taxon>
        <taxon>Pichiaceae</taxon>
        <taxon>Pichia</taxon>
    </lineage>
</organism>
<sequence>MLNLYFSLFRDSESHIPKLSTTERLQTQNGIYVS</sequence>
<dbReference type="AlphaFoldDB" id="A0A1V2LS43"/>
<gene>
    <name evidence="1" type="ORF">BOH78_0768</name>
</gene>
<evidence type="ECO:0000313" key="1">
    <source>
        <dbReference type="EMBL" id="ONH76693.1"/>
    </source>
</evidence>
<dbReference type="Proteomes" id="UP000189274">
    <property type="component" value="Unassembled WGS sequence"/>
</dbReference>
<proteinExistence type="predicted"/>
<comment type="caution">
    <text evidence="1">The sequence shown here is derived from an EMBL/GenBank/DDBJ whole genome shotgun (WGS) entry which is preliminary data.</text>
</comment>
<name>A0A1V2LS43_PICKU</name>
<reference evidence="2" key="1">
    <citation type="journal article" date="2017" name="Genome Announc.">
        <title>Genome sequences of Cyberlindnera fabianii 65, Pichia kudriavzevii 129, and Saccharomyces cerevisiae 131 isolated from fermented masau fruits in Zimbabwe.</title>
        <authorList>
            <person name="van Rijswijck I.M.H."/>
            <person name="Derks M.F.L."/>
            <person name="Abee T."/>
            <person name="de Ridder D."/>
            <person name="Smid E.J."/>
        </authorList>
    </citation>
    <scope>NUCLEOTIDE SEQUENCE [LARGE SCALE GENOMIC DNA]</scope>
    <source>
        <strain evidence="2">129</strain>
    </source>
</reference>
<dbReference type="EMBL" id="MQVM01000003">
    <property type="protein sequence ID" value="ONH76693.1"/>
    <property type="molecule type" value="Genomic_DNA"/>
</dbReference>